<feature type="transmembrane region" description="Helical" evidence="5">
    <location>
        <begin position="175"/>
        <end position="197"/>
    </location>
</feature>
<dbReference type="Proteomes" id="UP000470446">
    <property type="component" value="Unassembled WGS sequence"/>
</dbReference>
<feature type="transmembrane region" description="Helical" evidence="5">
    <location>
        <begin position="203"/>
        <end position="223"/>
    </location>
</feature>
<sequence length="255" mass="26150">ASEGPSGRPAGAEGGARAFAQDSLEGPAAAPTASAGSAPEGRGGVLSRVRAMSGARSGRLSLALLLSSLALGSAVGLMATSGYLISRASEQPPVLYLMVAVTATRAFGIGRAVFRYAERLVSHDAVLRMLADTRVAVYRRLERLAPAGLRRTRRGDLLSRLVADVDALQDYWLRWMLPAGSALLVSAASVGFTAWLLPEAGAVLAVGLLAAGAGVPLVTAAVARRAERRLAPARGVLATRVTDLLTGTAELTVAG</sequence>
<dbReference type="GO" id="GO:0140359">
    <property type="term" value="F:ABC-type transporter activity"/>
    <property type="evidence" value="ECO:0007669"/>
    <property type="project" value="InterPro"/>
</dbReference>
<evidence type="ECO:0000313" key="7">
    <source>
        <dbReference type="EMBL" id="NEB09120.1"/>
    </source>
</evidence>
<evidence type="ECO:0000256" key="5">
    <source>
        <dbReference type="SAM" id="Phobius"/>
    </source>
</evidence>
<dbReference type="PROSITE" id="PS50929">
    <property type="entry name" value="ABC_TM1F"/>
    <property type="match status" value="1"/>
</dbReference>
<dbReference type="SUPFAM" id="SSF90123">
    <property type="entry name" value="ABC transporter transmembrane region"/>
    <property type="match status" value="1"/>
</dbReference>
<keyword evidence="2 5" id="KW-0812">Transmembrane</keyword>
<accession>A0A7K3PGJ7</accession>
<dbReference type="InterPro" id="IPR036640">
    <property type="entry name" value="ABC1_TM_sf"/>
</dbReference>
<dbReference type="GO" id="GO:0005886">
    <property type="term" value="C:plasma membrane"/>
    <property type="evidence" value="ECO:0007669"/>
    <property type="project" value="UniProtKB-SubCell"/>
</dbReference>
<feature type="domain" description="ABC transmembrane type-1" evidence="6">
    <location>
        <begin position="62"/>
        <end position="255"/>
    </location>
</feature>
<keyword evidence="4 5" id="KW-0472">Membrane</keyword>
<evidence type="ECO:0000256" key="3">
    <source>
        <dbReference type="ARBA" id="ARBA00022989"/>
    </source>
</evidence>
<name>A0A7K3PGJ7_9ACTN</name>
<feature type="non-terminal residue" evidence="7">
    <location>
        <position position="1"/>
    </location>
</feature>
<dbReference type="EMBL" id="JAAGMA010000240">
    <property type="protein sequence ID" value="NEB09120.1"/>
    <property type="molecule type" value="Genomic_DNA"/>
</dbReference>
<protein>
    <submittedName>
        <fullName evidence="7">ABC transporter</fullName>
    </submittedName>
</protein>
<feature type="transmembrane region" description="Helical" evidence="5">
    <location>
        <begin position="60"/>
        <end position="83"/>
    </location>
</feature>
<evidence type="ECO:0000313" key="8">
    <source>
        <dbReference type="Proteomes" id="UP000470446"/>
    </source>
</evidence>
<dbReference type="InterPro" id="IPR011527">
    <property type="entry name" value="ABC1_TM_dom"/>
</dbReference>
<dbReference type="Gene3D" id="1.20.1560.10">
    <property type="entry name" value="ABC transporter type 1, transmembrane domain"/>
    <property type="match status" value="1"/>
</dbReference>
<feature type="non-terminal residue" evidence="7">
    <location>
        <position position="255"/>
    </location>
</feature>
<gene>
    <name evidence="7" type="ORF">G3I32_09565</name>
</gene>
<evidence type="ECO:0000259" key="6">
    <source>
        <dbReference type="PROSITE" id="PS50929"/>
    </source>
</evidence>
<evidence type="ECO:0000256" key="4">
    <source>
        <dbReference type="ARBA" id="ARBA00023136"/>
    </source>
</evidence>
<proteinExistence type="predicted"/>
<comment type="caution">
    <text evidence="7">The sequence shown here is derived from an EMBL/GenBank/DDBJ whole genome shotgun (WGS) entry which is preliminary data.</text>
</comment>
<dbReference type="GO" id="GO:0005524">
    <property type="term" value="F:ATP binding"/>
    <property type="evidence" value="ECO:0007669"/>
    <property type="project" value="InterPro"/>
</dbReference>
<keyword evidence="3 5" id="KW-1133">Transmembrane helix</keyword>
<comment type="subcellular location">
    <subcellularLocation>
        <location evidence="1">Cell membrane</location>
        <topology evidence="1">Multi-pass membrane protein</topology>
    </subcellularLocation>
</comment>
<evidence type="ECO:0000256" key="1">
    <source>
        <dbReference type="ARBA" id="ARBA00004651"/>
    </source>
</evidence>
<feature type="transmembrane region" description="Helical" evidence="5">
    <location>
        <begin position="95"/>
        <end position="114"/>
    </location>
</feature>
<dbReference type="AlphaFoldDB" id="A0A7K3PGJ7"/>
<organism evidence="7 8">
    <name type="scientific">Streptomyces coelicoflavus</name>
    <dbReference type="NCBI Taxonomy" id="285562"/>
    <lineage>
        <taxon>Bacteria</taxon>
        <taxon>Bacillati</taxon>
        <taxon>Actinomycetota</taxon>
        <taxon>Actinomycetes</taxon>
        <taxon>Kitasatosporales</taxon>
        <taxon>Streptomycetaceae</taxon>
        <taxon>Streptomyces</taxon>
    </lineage>
</organism>
<evidence type="ECO:0000256" key="2">
    <source>
        <dbReference type="ARBA" id="ARBA00022692"/>
    </source>
</evidence>
<reference evidence="7 8" key="1">
    <citation type="submission" date="2020-01" db="EMBL/GenBank/DDBJ databases">
        <title>Insect and environment-associated Actinomycetes.</title>
        <authorList>
            <person name="Currrie C."/>
            <person name="Chevrette M."/>
            <person name="Carlson C."/>
            <person name="Stubbendieck R."/>
            <person name="Wendt-Pienkowski E."/>
        </authorList>
    </citation>
    <scope>NUCLEOTIDE SEQUENCE [LARGE SCALE GENOMIC DNA]</scope>
    <source>
        <strain evidence="7 8">SID14163</strain>
    </source>
</reference>